<name>A0A974CA69_XENLA</name>
<protein>
    <submittedName>
        <fullName evidence="2">Uncharacterized protein</fullName>
    </submittedName>
</protein>
<evidence type="ECO:0000313" key="3">
    <source>
        <dbReference type="Proteomes" id="UP000694892"/>
    </source>
</evidence>
<accession>A0A974CA69</accession>
<dbReference type="Proteomes" id="UP000694892">
    <property type="component" value="Chromosome 8L"/>
</dbReference>
<feature type="transmembrane region" description="Helical" evidence="1">
    <location>
        <begin position="6"/>
        <end position="26"/>
    </location>
</feature>
<keyword evidence="1" id="KW-1133">Transmembrane helix</keyword>
<reference evidence="3" key="1">
    <citation type="journal article" date="2016" name="Nature">
        <title>Genome evolution in the allotetraploid frog Xenopus laevis.</title>
        <authorList>
            <person name="Session A.M."/>
            <person name="Uno Y."/>
            <person name="Kwon T."/>
            <person name="Chapman J.A."/>
            <person name="Toyoda A."/>
            <person name="Takahashi S."/>
            <person name="Fukui A."/>
            <person name="Hikosaka A."/>
            <person name="Suzuki A."/>
            <person name="Kondo M."/>
            <person name="van Heeringen S.J."/>
            <person name="Quigley I."/>
            <person name="Heinz S."/>
            <person name="Ogino H."/>
            <person name="Ochi H."/>
            <person name="Hellsten U."/>
            <person name="Lyons J.B."/>
            <person name="Simakov O."/>
            <person name="Putnam N."/>
            <person name="Stites J."/>
            <person name="Kuroki Y."/>
            <person name="Tanaka T."/>
            <person name="Michiue T."/>
            <person name="Watanabe M."/>
            <person name="Bogdanovic O."/>
            <person name="Lister R."/>
            <person name="Georgiou G."/>
            <person name="Paranjpe S.S."/>
            <person name="van Kruijsbergen I."/>
            <person name="Shu S."/>
            <person name="Carlson J."/>
            <person name="Kinoshita T."/>
            <person name="Ohta Y."/>
            <person name="Mawaribuchi S."/>
            <person name="Jenkins J."/>
            <person name="Grimwood J."/>
            <person name="Schmutz J."/>
            <person name="Mitros T."/>
            <person name="Mozaffari S.V."/>
            <person name="Suzuki Y."/>
            <person name="Haramoto Y."/>
            <person name="Yamamoto T.S."/>
            <person name="Takagi C."/>
            <person name="Heald R."/>
            <person name="Miller K."/>
            <person name="Haudenschild C."/>
            <person name="Kitzman J."/>
            <person name="Nakayama T."/>
            <person name="Izutsu Y."/>
            <person name="Robert J."/>
            <person name="Fortriede J."/>
            <person name="Burns K."/>
            <person name="Lotay V."/>
            <person name="Karimi K."/>
            <person name="Yasuoka Y."/>
            <person name="Dichmann D.S."/>
            <person name="Flajnik M.F."/>
            <person name="Houston D.W."/>
            <person name="Shendure J."/>
            <person name="DuPasquier L."/>
            <person name="Vize P.D."/>
            <person name="Zorn A.M."/>
            <person name="Ito M."/>
            <person name="Marcotte E.M."/>
            <person name="Wallingford J.B."/>
            <person name="Ito Y."/>
            <person name="Asashima M."/>
            <person name="Ueno N."/>
            <person name="Matsuda Y."/>
            <person name="Veenstra G.J."/>
            <person name="Fujiyama A."/>
            <person name="Harland R.M."/>
            <person name="Taira M."/>
            <person name="Rokhsar D.S."/>
        </authorList>
    </citation>
    <scope>NUCLEOTIDE SEQUENCE [LARGE SCALE GENOMIC DNA]</scope>
    <source>
        <strain evidence="3">J</strain>
    </source>
</reference>
<keyword evidence="1" id="KW-0812">Transmembrane</keyword>
<evidence type="ECO:0000313" key="2">
    <source>
        <dbReference type="EMBL" id="OCT69338.1"/>
    </source>
</evidence>
<keyword evidence="1" id="KW-0472">Membrane</keyword>
<dbReference type="EMBL" id="CM004480">
    <property type="protein sequence ID" value="OCT69338.1"/>
    <property type="molecule type" value="Genomic_DNA"/>
</dbReference>
<sequence>MVIQRTTLVGGFPITVVPMWALLSLYKIVGSWEKPCFSLTSFLTKAKRAVRVFCSWECTNGELDLLSQ</sequence>
<gene>
    <name evidence="2" type="ORF">XELAEV_18040654mg</name>
</gene>
<organism evidence="2 3">
    <name type="scientific">Xenopus laevis</name>
    <name type="common">African clawed frog</name>
    <dbReference type="NCBI Taxonomy" id="8355"/>
    <lineage>
        <taxon>Eukaryota</taxon>
        <taxon>Metazoa</taxon>
        <taxon>Chordata</taxon>
        <taxon>Craniata</taxon>
        <taxon>Vertebrata</taxon>
        <taxon>Euteleostomi</taxon>
        <taxon>Amphibia</taxon>
        <taxon>Batrachia</taxon>
        <taxon>Anura</taxon>
        <taxon>Pipoidea</taxon>
        <taxon>Pipidae</taxon>
        <taxon>Xenopodinae</taxon>
        <taxon>Xenopus</taxon>
        <taxon>Xenopus</taxon>
    </lineage>
</organism>
<dbReference type="AlphaFoldDB" id="A0A974CA69"/>
<proteinExistence type="predicted"/>
<evidence type="ECO:0000256" key="1">
    <source>
        <dbReference type="SAM" id="Phobius"/>
    </source>
</evidence>